<dbReference type="GO" id="GO:0016773">
    <property type="term" value="F:phosphotransferase activity, alcohol group as acceptor"/>
    <property type="evidence" value="ECO:0007669"/>
    <property type="project" value="InterPro"/>
</dbReference>
<evidence type="ECO:0000256" key="1">
    <source>
        <dbReference type="ARBA" id="ARBA00022679"/>
    </source>
</evidence>
<dbReference type="PANTHER" id="PTHR46969:SF1">
    <property type="entry name" value="BIFUNCTIONAL PROTEIN HLDE"/>
    <property type="match status" value="1"/>
</dbReference>
<dbReference type="GeneID" id="69970036"/>
<protein>
    <submittedName>
        <fullName evidence="4">ADP-heptose synthase</fullName>
    </submittedName>
</protein>
<dbReference type="Proteomes" id="UP000019146">
    <property type="component" value="Chromosome 1"/>
</dbReference>
<dbReference type="GO" id="GO:0033785">
    <property type="term" value="F:heptose 7-phosphate kinase activity"/>
    <property type="evidence" value="ECO:0007669"/>
    <property type="project" value="TreeGrafter"/>
</dbReference>
<dbReference type="EMBL" id="CP012746">
    <property type="protein sequence ID" value="ALL66028.1"/>
    <property type="molecule type" value="Genomic_DNA"/>
</dbReference>
<dbReference type="AlphaFoldDB" id="A0A0P0RCM0"/>
<proteinExistence type="predicted"/>
<dbReference type="GO" id="GO:0033786">
    <property type="term" value="F:heptose-1-phosphate adenylyltransferase activity"/>
    <property type="evidence" value="ECO:0007669"/>
    <property type="project" value="TreeGrafter"/>
</dbReference>
<sequence length="333" mass="35652">MHDPLNIHPTPTVPEGATLAPEVGVVARERLAAARVLVVGDVMLDRYWFGDVNRISPEAPVPVVLVQKQEDRLGGAANVARNAAALGAQAGLLCVVGHDEPGERVVQLLGDSGVAPHLERDPELPTTIKLRVLSRQQQLLRVDFEKAPAHEALLAGLARYDALLPTHDVILMSDYAKGGLTHVTQMIAKARAAGKPVLVDPKGDDWERYRGATLITPNRAELREVVGQWKSEADLHARVARLRAELDLKALLLTRSEEGMTLFSDEGVLHAAAVAREVYDVSGAGDTVIATLAVMLGAGLPLDEAVSLANRAAGIVVAKLGTATVDYDELFHH</sequence>
<dbReference type="NCBIfam" id="TIGR02198">
    <property type="entry name" value="rfaE_dom_I"/>
    <property type="match status" value="1"/>
</dbReference>
<dbReference type="SUPFAM" id="SSF53613">
    <property type="entry name" value="Ribokinase-like"/>
    <property type="match status" value="1"/>
</dbReference>
<evidence type="ECO:0000259" key="3">
    <source>
        <dbReference type="Pfam" id="PF00294"/>
    </source>
</evidence>
<gene>
    <name evidence="4" type="ORF">K788_0003387</name>
</gene>
<dbReference type="InterPro" id="IPR029056">
    <property type="entry name" value="Ribokinase-like"/>
</dbReference>
<dbReference type="FunFam" id="3.40.1190.20:FF:000002">
    <property type="entry name" value="Bifunctional protein HldE"/>
    <property type="match status" value="1"/>
</dbReference>
<evidence type="ECO:0000313" key="5">
    <source>
        <dbReference type="Proteomes" id="UP000019146"/>
    </source>
</evidence>
<dbReference type="InterPro" id="IPR011611">
    <property type="entry name" value="PfkB_dom"/>
</dbReference>
<reference evidence="4 5" key="1">
    <citation type="journal article" date="2014" name="Genome Announc.">
        <title>Draft Genome Sequence of the Haloacid-Degrading Burkholderia caribensis Strain MBA4.</title>
        <authorList>
            <person name="Pan Y."/>
            <person name="Kong K.F."/>
            <person name="Tsang J.S."/>
        </authorList>
    </citation>
    <scope>NUCLEOTIDE SEQUENCE [LARGE SCALE GENOMIC DNA]</scope>
    <source>
        <strain evidence="4 5">MBA4</strain>
    </source>
</reference>
<keyword evidence="2" id="KW-0418">Kinase</keyword>
<name>A0A0P0RCM0_9BURK</name>
<accession>A0A0P0RCM0</accession>
<dbReference type="GO" id="GO:0005829">
    <property type="term" value="C:cytosol"/>
    <property type="evidence" value="ECO:0007669"/>
    <property type="project" value="TreeGrafter"/>
</dbReference>
<dbReference type="RefSeq" id="WP_051453772.1">
    <property type="nucleotide sequence ID" value="NZ_CP012746.1"/>
</dbReference>
<dbReference type="Gene3D" id="3.40.1190.20">
    <property type="match status" value="1"/>
</dbReference>
<dbReference type="Pfam" id="PF00294">
    <property type="entry name" value="PfkB"/>
    <property type="match status" value="1"/>
</dbReference>
<dbReference type="PANTHER" id="PTHR46969">
    <property type="entry name" value="BIFUNCTIONAL PROTEIN HLDE"/>
    <property type="match status" value="1"/>
</dbReference>
<organism evidence="4 5">
    <name type="scientific">Paraburkholderia caribensis MBA4</name>
    <dbReference type="NCBI Taxonomy" id="1323664"/>
    <lineage>
        <taxon>Bacteria</taxon>
        <taxon>Pseudomonadati</taxon>
        <taxon>Pseudomonadota</taxon>
        <taxon>Betaproteobacteria</taxon>
        <taxon>Burkholderiales</taxon>
        <taxon>Burkholderiaceae</taxon>
        <taxon>Paraburkholderia</taxon>
    </lineage>
</organism>
<dbReference type="InterPro" id="IPR011913">
    <property type="entry name" value="RfaE_dom_I"/>
</dbReference>
<keyword evidence="1" id="KW-0808">Transferase</keyword>
<dbReference type="KEGG" id="bcai:K788_0003387"/>
<evidence type="ECO:0000313" key="4">
    <source>
        <dbReference type="EMBL" id="ALL66028.1"/>
    </source>
</evidence>
<feature type="domain" description="Carbohydrate kinase PfkB" evidence="3">
    <location>
        <begin position="35"/>
        <end position="324"/>
    </location>
</feature>
<evidence type="ECO:0000256" key="2">
    <source>
        <dbReference type="ARBA" id="ARBA00022777"/>
    </source>
</evidence>
<dbReference type="CDD" id="cd01172">
    <property type="entry name" value="RfaE_like"/>
    <property type="match status" value="1"/>
</dbReference>